<organism evidence="13 14">
    <name type="scientific">Fodinibius salicampi</name>
    <dbReference type="NCBI Taxonomy" id="1920655"/>
    <lineage>
        <taxon>Bacteria</taxon>
        <taxon>Pseudomonadati</taxon>
        <taxon>Balneolota</taxon>
        <taxon>Balneolia</taxon>
        <taxon>Balneolales</taxon>
        <taxon>Balneolaceae</taxon>
        <taxon>Fodinibius</taxon>
    </lineage>
</organism>
<keyword evidence="14" id="KW-1185">Reference proteome</keyword>
<dbReference type="InterPro" id="IPR015424">
    <property type="entry name" value="PyrdxlP-dep_Trfase"/>
</dbReference>
<keyword evidence="7 11" id="KW-0808">Transferase</keyword>
<evidence type="ECO:0000256" key="4">
    <source>
        <dbReference type="ARBA" id="ARBA00011738"/>
    </source>
</evidence>
<dbReference type="NCBIfam" id="TIGR01141">
    <property type="entry name" value="hisC"/>
    <property type="match status" value="1"/>
</dbReference>
<comment type="cofactor">
    <cofactor evidence="1 11">
        <name>pyridoxal 5'-phosphate</name>
        <dbReference type="ChEBI" id="CHEBI:597326"/>
    </cofactor>
</comment>
<evidence type="ECO:0000256" key="11">
    <source>
        <dbReference type="HAMAP-Rule" id="MF_01023"/>
    </source>
</evidence>
<evidence type="ECO:0000256" key="5">
    <source>
        <dbReference type="ARBA" id="ARBA00022576"/>
    </source>
</evidence>
<keyword evidence="8 11" id="KW-0663">Pyridoxal phosphate</keyword>
<evidence type="ECO:0000313" key="14">
    <source>
        <dbReference type="Proteomes" id="UP001207337"/>
    </source>
</evidence>
<evidence type="ECO:0000313" key="13">
    <source>
        <dbReference type="EMBL" id="MCW9713976.1"/>
    </source>
</evidence>
<dbReference type="InterPro" id="IPR015421">
    <property type="entry name" value="PyrdxlP-dep_Trfase_major"/>
</dbReference>
<dbReference type="EMBL" id="JAJNDC010000004">
    <property type="protein sequence ID" value="MCW9713976.1"/>
    <property type="molecule type" value="Genomic_DNA"/>
</dbReference>
<evidence type="ECO:0000256" key="3">
    <source>
        <dbReference type="ARBA" id="ARBA00007970"/>
    </source>
</evidence>
<dbReference type="SUPFAM" id="SSF53383">
    <property type="entry name" value="PLP-dependent transferases"/>
    <property type="match status" value="1"/>
</dbReference>
<feature type="modified residue" description="N6-(pyridoxal phosphate)lysine" evidence="11">
    <location>
        <position position="213"/>
    </location>
</feature>
<proteinExistence type="inferred from homology"/>
<dbReference type="InterPro" id="IPR005861">
    <property type="entry name" value="HisP_aminotrans"/>
</dbReference>
<dbReference type="PROSITE" id="PS00599">
    <property type="entry name" value="AA_TRANSFER_CLASS_2"/>
    <property type="match status" value="1"/>
</dbReference>
<keyword evidence="9 11" id="KW-0368">Histidine biosynthesis</keyword>
<protein>
    <recommendedName>
        <fullName evidence="11">Histidinol-phosphate aminotransferase</fullName>
        <ecNumber evidence="11">2.6.1.9</ecNumber>
    </recommendedName>
    <alternativeName>
        <fullName evidence="11">Imidazole acetol-phosphate transaminase</fullName>
    </alternativeName>
</protein>
<dbReference type="PANTHER" id="PTHR42885:SF2">
    <property type="entry name" value="HISTIDINOL-PHOSPHATE AMINOTRANSFERASE"/>
    <property type="match status" value="1"/>
</dbReference>
<keyword evidence="6 11" id="KW-0028">Amino-acid biosynthesis</keyword>
<feature type="domain" description="Aminotransferase class I/classII large" evidence="12">
    <location>
        <begin position="46"/>
        <end position="348"/>
    </location>
</feature>
<gene>
    <name evidence="11 13" type="primary">hisC</name>
    <name evidence="13" type="ORF">LQ318_13780</name>
</gene>
<dbReference type="CDD" id="cd00609">
    <property type="entry name" value="AAT_like"/>
    <property type="match status" value="1"/>
</dbReference>
<comment type="subunit">
    <text evidence="4 11">Homodimer.</text>
</comment>
<dbReference type="RefSeq" id="WP_265791033.1">
    <property type="nucleotide sequence ID" value="NZ_BAABRS010000004.1"/>
</dbReference>
<comment type="similarity">
    <text evidence="3 11">Belongs to the class-II pyridoxal-phosphate-dependent aminotransferase family. Histidinol-phosphate aminotransferase subfamily.</text>
</comment>
<dbReference type="InterPro" id="IPR004839">
    <property type="entry name" value="Aminotransferase_I/II_large"/>
</dbReference>
<dbReference type="Gene3D" id="3.90.1150.10">
    <property type="entry name" value="Aspartate Aminotransferase, domain 1"/>
    <property type="match status" value="1"/>
</dbReference>
<name>A0ABT3Q1L4_9BACT</name>
<dbReference type="Proteomes" id="UP001207337">
    <property type="component" value="Unassembled WGS sequence"/>
</dbReference>
<comment type="catalytic activity">
    <reaction evidence="10 11">
        <text>L-histidinol phosphate + 2-oxoglutarate = 3-(imidazol-4-yl)-2-oxopropyl phosphate + L-glutamate</text>
        <dbReference type="Rhea" id="RHEA:23744"/>
        <dbReference type="ChEBI" id="CHEBI:16810"/>
        <dbReference type="ChEBI" id="CHEBI:29985"/>
        <dbReference type="ChEBI" id="CHEBI:57766"/>
        <dbReference type="ChEBI" id="CHEBI:57980"/>
        <dbReference type="EC" id="2.6.1.9"/>
    </reaction>
</comment>
<evidence type="ECO:0000256" key="9">
    <source>
        <dbReference type="ARBA" id="ARBA00023102"/>
    </source>
</evidence>
<evidence type="ECO:0000256" key="2">
    <source>
        <dbReference type="ARBA" id="ARBA00005011"/>
    </source>
</evidence>
<comment type="caution">
    <text evidence="13">The sequence shown here is derived from an EMBL/GenBank/DDBJ whole genome shotgun (WGS) entry which is preliminary data.</text>
</comment>
<keyword evidence="5 11" id="KW-0032">Aminotransferase</keyword>
<dbReference type="HAMAP" id="MF_01023">
    <property type="entry name" value="HisC_aminotrans_2"/>
    <property type="match status" value="1"/>
</dbReference>
<accession>A0ABT3Q1L4</accession>
<evidence type="ECO:0000259" key="12">
    <source>
        <dbReference type="Pfam" id="PF00155"/>
    </source>
</evidence>
<dbReference type="Pfam" id="PF00155">
    <property type="entry name" value="Aminotran_1_2"/>
    <property type="match status" value="1"/>
</dbReference>
<dbReference type="EC" id="2.6.1.9" evidence="11"/>
<dbReference type="GO" id="GO:0004400">
    <property type="term" value="F:histidinol-phosphate transaminase activity"/>
    <property type="evidence" value="ECO:0007669"/>
    <property type="project" value="UniProtKB-EC"/>
</dbReference>
<reference evidence="13 14" key="1">
    <citation type="submission" date="2021-11" db="EMBL/GenBank/DDBJ databases">
        <title>Aliifidinibius sp. nov., a new bacterium isolated from saline soil.</title>
        <authorList>
            <person name="Galisteo C."/>
            <person name="De La Haba R."/>
            <person name="Sanchez-Porro C."/>
            <person name="Ventosa A."/>
        </authorList>
    </citation>
    <scope>NUCLEOTIDE SEQUENCE [LARGE SCALE GENOMIC DNA]</scope>
    <source>
        <strain evidence="13 14">KACC 190600</strain>
    </source>
</reference>
<evidence type="ECO:0000256" key="10">
    <source>
        <dbReference type="ARBA" id="ARBA00047481"/>
    </source>
</evidence>
<evidence type="ECO:0000256" key="8">
    <source>
        <dbReference type="ARBA" id="ARBA00022898"/>
    </source>
</evidence>
<dbReference type="InterPro" id="IPR001917">
    <property type="entry name" value="Aminotrans_II_pyridoxalP_BS"/>
</dbReference>
<sequence length="353" mass="40024">MSNPFDLEKIVRPNIKHLKPYHSARQDFSDGLLLDANENSLGAPYQEAEGLHRYPDPSQSRLRDFIADWRGVRKENVFTGVGSDEGIDLLYRIFCRPGQDRVLTTPPTYGMYTVSADIHNIAVDSVLLTAETFQLNVDEILNTIRDETKLLFLCSPNNPTGNTFKRSSIEQLIKAFPGIVVIDEAYIDFSEEPSWASEVVNYPNLVVLQTLSKSFGLAGIRLGISYASEDIINYMMKVKAPYNINQLTSNYAVQAFENLNTVRFNIDAIKKERSRLRGELERVPTIRKIYPSEANFLLVKIDDALTIYNKLTQQNVIVRYRGNEPHCDSCLRITVGTPDENKRLISALKQLTP</sequence>
<evidence type="ECO:0000256" key="7">
    <source>
        <dbReference type="ARBA" id="ARBA00022679"/>
    </source>
</evidence>
<dbReference type="InterPro" id="IPR015422">
    <property type="entry name" value="PyrdxlP-dep_Trfase_small"/>
</dbReference>
<comment type="pathway">
    <text evidence="2 11">Amino-acid biosynthesis; L-histidine biosynthesis; L-histidine from 5-phospho-alpha-D-ribose 1-diphosphate: step 7/9.</text>
</comment>
<dbReference type="PANTHER" id="PTHR42885">
    <property type="entry name" value="HISTIDINOL-PHOSPHATE AMINOTRANSFERASE-RELATED"/>
    <property type="match status" value="1"/>
</dbReference>
<evidence type="ECO:0000256" key="6">
    <source>
        <dbReference type="ARBA" id="ARBA00022605"/>
    </source>
</evidence>
<dbReference type="Gene3D" id="3.40.640.10">
    <property type="entry name" value="Type I PLP-dependent aspartate aminotransferase-like (Major domain)"/>
    <property type="match status" value="1"/>
</dbReference>
<evidence type="ECO:0000256" key="1">
    <source>
        <dbReference type="ARBA" id="ARBA00001933"/>
    </source>
</evidence>